<name>A0ABQ7G6J7_DUNSA</name>
<dbReference type="Proteomes" id="UP000815325">
    <property type="component" value="Unassembled WGS sequence"/>
</dbReference>
<keyword evidence="2" id="KW-1185">Reference proteome</keyword>
<evidence type="ECO:0000313" key="2">
    <source>
        <dbReference type="Proteomes" id="UP000815325"/>
    </source>
</evidence>
<dbReference type="EMBL" id="MU070070">
    <property type="protein sequence ID" value="KAF5830185.1"/>
    <property type="molecule type" value="Genomic_DNA"/>
</dbReference>
<evidence type="ECO:0000313" key="1">
    <source>
        <dbReference type="EMBL" id="KAF5830185.1"/>
    </source>
</evidence>
<proteinExistence type="predicted"/>
<protein>
    <submittedName>
        <fullName evidence="1">Uncharacterized protein</fullName>
    </submittedName>
</protein>
<comment type="caution">
    <text evidence="1">The sequence shown here is derived from an EMBL/GenBank/DDBJ whole genome shotgun (WGS) entry which is preliminary data.</text>
</comment>
<sequence>MSRLVDEVDNASFQDLMQSRPMLPRRGALALPHGFLP</sequence>
<organism evidence="1 2">
    <name type="scientific">Dunaliella salina</name>
    <name type="common">Green alga</name>
    <name type="synonym">Protococcus salinus</name>
    <dbReference type="NCBI Taxonomy" id="3046"/>
    <lineage>
        <taxon>Eukaryota</taxon>
        <taxon>Viridiplantae</taxon>
        <taxon>Chlorophyta</taxon>
        <taxon>core chlorophytes</taxon>
        <taxon>Chlorophyceae</taxon>
        <taxon>CS clade</taxon>
        <taxon>Chlamydomonadales</taxon>
        <taxon>Dunaliellaceae</taxon>
        <taxon>Dunaliella</taxon>
    </lineage>
</organism>
<gene>
    <name evidence="1" type="ORF">DUNSADRAFT_14915</name>
</gene>
<reference evidence="1" key="1">
    <citation type="submission" date="2017-08" db="EMBL/GenBank/DDBJ databases">
        <authorList>
            <person name="Polle J.E."/>
            <person name="Barry K."/>
            <person name="Cushman J."/>
            <person name="Schmutz J."/>
            <person name="Tran D."/>
            <person name="Hathwaick L.T."/>
            <person name="Yim W.C."/>
            <person name="Jenkins J."/>
            <person name="Mckie-Krisberg Z.M."/>
            <person name="Prochnik S."/>
            <person name="Lindquist E."/>
            <person name="Dockter R.B."/>
            <person name="Adam C."/>
            <person name="Molina H."/>
            <person name="Bunkerborg J."/>
            <person name="Jin E."/>
            <person name="Buchheim M."/>
            <person name="Magnuson J."/>
        </authorList>
    </citation>
    <scope>NUCLEOTIDE SEQUENCE</scope>
    <source>
        <strain evidence="1">CCAP 19/18</strain>
    </source>
</reference>
<accession>A0ABQ7G6J7</accession>